<comment type="caution">
    <text evidence="2">The sequence shown here is derived from an EMBL/GenBank/DDBJ whole genome shotgun (WGS) entry which is preliminary data.</text>
</comment>
<gene>
    <name evidence="2" type="ORF">CO007_03455</name>
</gene>
<accession>A0A2M8GMK3</accession>
<keyword evidence="1" id="KW-0812">Transmembrane</keyword>
<evidence type="ECO:0000313" key="3">
    <source>
        <dbReference type="Proteomes" id="UP000229370"/>
    </source>
</evidence>
<dbReference type="AlphaFoldDB" id="A0A2M8GMK3"/>
<keyword evidence="1" id="KW-0472">Membrane</keyword>
<dbReference type="InterPro" id="IPR008928">
    <property type="entry name" value="6-hairpin_glycosidase_sf"/>
</dbReference>
<dbReference type="GO" id="GO:0005975">
    <property type="term" value="P:carbohydrate metabolic process"/>
    <property type="evidence" value="ECO:0007669"/>
    <property type="project" value="InterPro"/>
</dbReference>
<reference evidence="3" key="1">
    <citation type="submission" date="2017-09" db="EMBL/GenBank/DDBJ databases">
        <title>Depth-based differentiation of microbial function through sediment-hosted aquifers and enrichment of novel symbionts in the deep terrestrial subsurface.</title>
        <authorList>
            <person name="Probst A.J."/>
            <person name="Ladd B."/>
            <person name="Jarett J.K."/>
            <person name="Geller-Mcgrath D.E."/>
            <person name="Sieber C.M.K."/>
            <person name="Emerson J.B."/>
            <person name="Anantharaman K."/>
            <person name="Thomas B.C."/>
            <person name="Malmstrom R."/>
            <person name="Stieglmeier M."/>
            <person name="Klingl A."/>
            <person name="Woyke T."/>
            <person name="Ryan C.M."/>
            <person name="Banfield J.F."/>
        </authorList>
    </citation>
    <scope>NUCLEOTIDE SEQUENCE [LARGE SCALE GENOMIC DNA]</scope>
</reference>
<organism evidence="2 3">
    <name type="scientific">Candidatus Roizmanbacteria bacterium CG_4_8_14_3_um_filter_36_10</name>
    <dbReference type="NCBI Taxonomy" id="1974834"/>
    <lineage>
        <taxon>Bacteria</taxon>
        <taxon>Candidatus Roizmaniibacteriota</taxon>
    </lineage>
</organism>
<proteinExistence type="predicted"/>
<dbReference type="Proteomes" id="UP000229370">
    <property type="component" value="Unassembled WGS sequence"/>
</dbReference>
<name>A0A2M8GMK3_9BACT</name>
<evidence type="ECO:0000313" key="2">
    <source>
        <dbReference type="EMBL" id="PJC81719.1"/>
    </source>
</evidence>
<evidence type="ECO:0000256" key="1">
    <source>
        <dbReference type="SAM" id="Phobius"/>
    </source>
</evidence>
<dbReference type="EMBL" id="PFQK01000055">
    <property type="protein sequence ID" value="PJC81719.1"/>
    <property type="molecule type" value="Genomic_DNA"/>
</dbReference>
<keyword evidence="1" id="KW-1133">Transmembrane helix</keyword>
<sequence>MTNSRKLLIIIAFLILLFIIVLIVLIQKKEKQRKDKLINSTIQPTTYFNESILPNDKTQPAKKEIVDKVNNWLKSMKNSADDQYYYALLCSNKKNCQLAPTDKQVSIAVLWSQYEHYKESGDETELNQIKQDIVKYSKRSEIEDDWLRVYQPDFWHCRFLYEMAKDSVFNDEYKNHLKNICQNNNYFLARIDLLNILNSNSLDKIFPKDPRRFAIYNTMISDFVSMYHWFDNNEFLKIAETYFINAKEYYLRNNLLPSDSAYLTTASLDLYLATKDKTYLGFANDLYNRFTDTDRNALDINQLTELCLTSQIYYDNISKNRKYFVIKNDSLSRIINKGFDDNKGAFHSFNLNSYSYETRNNALLMKCLIDQK</sequence>
<protein>
    <submittedName>
        <fullName evidence="2">Uncharacterized protein</fullName>
    </submittedName>
</protein>
<feature type="transmembrane region" description="Helical" evidence="1">
    <location>
        <begin position="6"/>
        <end position="26"/>
    </location>
</feature>
<dbReference type="SUPFAM" id="SSF48208">
    <property type="entry name" value="Six-hairpin glycosidases"/>
    <property type="match status" value="1"/>
</dbReference>